<sequence>MPDEVRTKVRAQLLTNYNFNDINDDTLAYVNRLFAERYKQWKSDLHQYFETFDDLQVALEKGCPKEFEDREDNWVWLCSHFQEADYMKKAKANKSNQEKKIFSTISIQGPFHIG</sequence>
<keyword evidence="2" id="KW-1185">Reference proteome</keyword>
<accession>A0A540MUF0</accession>
<reference evidence="1 2" key="1">
    <citation type="journal article" date="2019" name="G3 (Bethesda)">
        <title>Sequencing of a Wild Apple (Malus baccata) Genome Unravels the Differences Between Cultivated and Wild Apple Species Regarding Disease Resistance and Cold Tolerance.</title>
        <authorList>
            <person name="Chen X."/>
        </authorList>
    </citation>
    <scope>NUCLEOTIDE SEQUENCE [LARGE SCALE GENOMIC DNA]</scope>
    <source>
        <strain evidence="2">cv. Shandingzi</strain>
        <tissue evidence="1">Leaves</tissue>
    </source>
</reference>
<evidence type="ECO:0000313" key="1">
    <source>
        <dbReference type="EMBL" id="TQE02392.1"/>
    </source>
</evidence>
<organism evidence="1 2">
    <name type="scientific">Malus baccata</name>
    <name type="common">Siberian crab apple</name>
    <name type="synonym">Pyrus baccata</name>
    <dbReference type="NCBI Taxonomy" id="106549"/>
    <lineage>
        <taxon>Eukaryota</taxon>
        <taxon>Viridiplantae</taxon>
        <taxon>Streptophyta</taxon>
        <taxon>Embryophyta</taxon>
        <taxon>Tracheophyta</taxon>
        <taxon>Spermatophyta</taxon>
        <taxon>Magnoliopsida</taxon>
        <taxon>eudicotyledons</taxon>
        <taxon>Gunneridae</taxon>
        <taxon>Pentapetalae</taxon>
        <taxon>rosids</taxon>
        <taxon>fabids</taxon>
        <taxon>Rosales</taxon>
        <taxon>Rosaceae</taxon>
        <taxon>Amygdaloideae</taxon>
        <taxon>Maleae</taxon>
        <taxon>Malus</taxon>
    </lineage>
</organism>
<protein>
    <submittedName>
        <fullName evidence="1">Uncharacterized protein</fullName>
    </submittedName>
</protein>
<dbReference type="EMBL" id="VIEB01000177">
    <property type="protein sequence ID" value="TQE02392.1"/>
    <property type="molecule type" value="Genomic_DNA"/>
</dbReference>
<dbReference type="AlphaFoldDB" id="A0A540MUF0"/>
<evidence type="ECO:0000313" key="2">
    <source>
        <dbReference type="Proteomes" id="UP000315295"/>
    </source>
</evidence>
<gene>
    <name evidence="1" type="ORF">C1H46_012031</name>
</gene>
<proteinExistence type="predicted"/>
<name>A0A540MUF0_MALBA</name>
<dbReference type="Proteomes" id="UP000315295">
    <property type="component" value="Unassembled WGS sequence"/>
</dbReference>
<comment type="caution">
    <text evidence="1">The sequence shown here is derived from an EMBL/GenBank/DDBJ whole genome shotgun (WGS) entry which is preliminary data.</text>
</comment>